<dbReference type="Gramene" id="Pp3c23_19100V3.1">
    <property type="protein sequence ID" value="PAC:32950884.CDS.1"/>
    <property type="gene ID" value="Pp3c23_19100"/>
</dbReference>
<evidence type="ECO:0000256" key="2">
    <source>
        <dbReference type="ARBA" id="ARBA00022614"/>
    </source>
</evidence>
<dbReference type="EMBL" id="ABEU02000023">
    <property type="protein sequence ID" value="PNR29600.1"/>
    <property type="molecule type" value="Genomic_DNA"/>
</dbReference>
<reference evidence="5 7" key="2">
    <citation type="journal article" date="2018" name="Plant J.">
        <title>The Physcomitrella patens chromosome-scale assembly reveals moss genome structure and evolution.</title>
        <authorList>
            <person name="Lang D."/>
            <person name="Ullrich K.K."/>
            <person name="Murat F."/>
            <person name="Fuchs J."/>
            <person name="Jenkins J."/>
            <person name="Haas F.B."/>
            <person name="Piednoel M."/>
            <person name="Gundlach H."/>
            <person name="Van Bel M."/>
            <person name="Meyberg R."/>
            <person name="Vives C."/>
            <person name="Morata J."/>
            <person name="Symeonidi A."/>
            <person name="Hiss M."/>
            <person name="Muchero W."/>
            <person name="Kamisugi Y."/>
            <person name="Saleh O."/>
            <person name="Blanc G."/>
            <person name="Decker E.L."/>
            <person name="van Gessel N."/>
            <person name="Grimwood J."/>
            <person name="Hayes R.D."/>
            <person name="Graham S.W."/>
            <person name="Gunter L.E."/>
            <person name="McDaniel S.F."/>
            <person name="Hoernstein S.N.W."/>
            <person name="Larsson A."/>
            <person name="Li F.W."/>
            <person name="Perroud P.F."/>
            <person name="Phillips J."/>
            <person name="Ranjan P."/>
            <person name="Rokshar D.S."/>
            <person name="Rothfels C.J."/>
            <person name="Schneider L."/>
            <person name="Shu S."/>
            <person name="Stevenson D.W."/>
            <person name="Thummler F."/>
            <person name="Tillich M."/>
            <person name="Villarreal Aguilar J.C."/>
            <person name="Widiez T."/>
            <person name="Wong G.K."/>
            <person name="Wymore A."/>
            <person name="Zhang Y."/>
            <person name="Zimmer A.D."/>
            <person name="Quatrano R.S."/>
            <person name="Mayer K.F.X."/>
            <person name="Goodstein D."/>
            <person name="Casacuberta J.M."/>
            <person name="Vandepoele K."/>
            <person name="Reski R."/>
            <person name="Cuming A.C."/>
            <person name="Tuskan G.A."/>
            <person name="Maumus F."/>
            <person name="Salse J."/>
            <person name="Schmutz J."/>
            <person name="Rensing S.A."/>
        </authorList>
    </citation>
    <scope>NUCLEOTIDE SEQUENCE [LARGE SCALE GENOMIC DNA]</scope>
    <source>
        <strain evidence="6 7">cv. Gransden 2004</strain>
    </source>
</reference>
<dbReference type="Pfam" id="PF00560">
    <property type="entry name" value="LRR_1"/>
    <property type="match status" value="6"/>
</dbReference>
<dbReference type="Proteomes" id="UP000006727">
    <property type="component" value="Chromosome 23"/>
</dbReference>
<dbReference type="PANTHER" id="PTHR48009">
    <property type="entry name" value="LEUCINE-RICH REPEAT (LRR) FAMILY PROTEIN"/>
    <property type="match status" value="1"/>
</dbReference>
<evidence type="ECO:0000256" key="1">
    <source>
        <dbReference type="ARBA" id="ARBA00004167"/>
    </source>
</evidence>
<evidence type="ECO:0008006" key="8">
    <source>
        <dbReference type="Google" id="ProtNLM"/>
    </source>
</evidence>
<reference evidence="5 7" key="1">
    <citation type="journal article" date="2008" name="Science">
        <title>The Physcomitrella genome reveals evolutionary insights into the conquest of land by plants.</title>
        <authorList>
            <person name="Rensing S."/>
            <person name="Lang D."/>
            <person name="Zimmer A."/>
            <person name="Terry A."/>
            <person name="Salamov A."/>
            <person name="Shapiro H."/>
            <person name="Nishiyama T."/>
            <person name="Perroud P.-F."/>
            <person name="Lindquist E."/>
            <person name="Kamisugi Y."/>
            <person name="Tanahashi T."/>
            <person name="Sakakibara K."/>
            <person name="Fujita T."/>
            <person name="Oishi K."/>
            <person name="Shin-I T."/>
            <person name="Kuroki Y."/>
            <person name="Toyoda A."/>
            <person name="Suzuki Y."/>
            <person name="Hashimoto A."/>
            <person name="Yamaguchi K."/>
            <person name="Sugano A."/>
            <person name="Kohara Y."/>
            <person name="Fujiyama A."/>
            <person name="Anterola A."/>
            <person name="Aoki S."/>
            <person name="Ashton N."/>
            <person name="Barbazuk W.B."/>
            <person name="Barker E."/>
            <person name="Bennetzen J."/>
            <person name="Bezanilla M."/>
            <person name="Blankenship R."/>
            <person name="Cho S.H."/>
            <person name="Dutcher S."/>
            <person name="Estelle M."/>
            <person name="Fawcett J.A."/>
            <person name="Gundlach H."/>
            <person name="Hanada K."/>
            <person name="Heyl A."/>
            <person name="Hicks K.A."/>
            <person name="Hugh J."/>
            <person name="Lohr M."/>
            <person name="Mayer K."/>
            <person name="Melkozernov A."/>
            <person name="Murata T."/>
            <person name="Nelson D."/>
            <person name="Pils B."/>
            <person name="Prigge M."/>
            <person name="Reiss B."/>
            <person name="Renner T."/>
            <person name="Rombauts S."/>
            <person name="Rushton P."/>
            <person name="Sanderfoot A."/>
            <person name="Schween G."/>
            <person name="Shiu S.-H."/>
            <person name="Stueber K."/>
            <person name="Theodoulou F.L."/>
            <person name="Tu H."/>
            <person name="Van de Peer Y."/>
            <person name="Verrier P.J."/>
            <person name="Waters E."/>
            <person name="Wood A."/>
            <person name="Yang L."/>
            <person name="Cove D."/>
            <person name="Cuming A."/>
            <person name="Hasebe M."/>
            <person name="Lucas S."/>
            <person name="Mishler D.B."/>
            <person name="Reski R."/>
            <person name="Grigoriev I."/>
            <person name="Quatrano R.S."/>
            <person name="Boore J.L."/>
        </authorList>
    </citation>
    <scope>NUCLEOTIDE SEQUENCE [LARGE SCALE GENOMIC DNA]</scope>
    <source>
        <strain evidence="6 7">cv. Gransden 2004</strain>
    </source>
</reference>
<dbReference type="Gramene" id="Pp3c23_19100V3.2">
    <property type="protein sequence ID" value="PAC:32950885.CDS.1"/>
    <property type="gene ID" value="Pp3c23_19100"/>
</dbReference>
<evidence type="ECO:0000256" key="3">
    <source>
        <dbReference type="ARBA" id="ARBA00022737"/>
    </source>
</evidence>
<dbReference type="RefSeq" id="XP_024361966.1">
    <property type="nucleotide sequence ID" value="XM_024506198.1"/>
</dbReference>
<dbReference type="KEGG" id="ppp:112275654"/>
<dbReference type="SMART" id="SM00369">
    <property type="entry name" value="LRR_TYP"/>
    <property type="match status" value="7"/>
</dbReference>
<dbReference type="PRINTS" id="PR00019">
    <property type="entry name" value="LEURICHRPT"/>
</dbReference>
<dbReference type="Gene3D" id="3.80.10.10">
    <property type="entry name" value="Ribonuclease Inhibitor"/>
    <property type="match status" value="2"/>
</dbReference>
<dbReference type="InterPro" id="IPR003591">
    <property type="entry name" value="Leu-rich_rpt_typical-subtyp"/>
</dbReference>
<sequence length="471" mass="50874">MALRRHYRLQDLRRSLLSFAIIFVSLTSSWGTSFSQTDGSSPTTNPVDLQVLHEMMYSLNFEEDWNTYFPDPCVSGPQGILCEPDPVTGVLFVTQLQFGYISPIDNIIPCSFNASIPSSIAKLTRLDTLAFYSCFVNSTATIPEEITLLGPTLRLLSLRRNPSLTGTIPAGIGKLTGLQRLVLSQNGLQGEIPAELSNLQNLIQLDLSHNNLSGSIPATLSTMDSLVNLDLRYNQLDGEFPAGLGQGFGHLQRLAASYNKLSGSLPDTFTGLKYLTFLDLSYNHLMGNLPPSLGNLANLQDLFLNSNSLDGEIPESLGSLIPLKRLDLSSCGFVGLIPDSLKGLQNLRYLSVSNNHLSGPIPASLASLPVLFTLNLDGNQLSGAVPFPSSFIQKMGRNMLLNGNPGLCYTPQLVTIKMLLGLNQCPDLQVSAPVPTAPAPATSPNGSWKLTISFQLGIVVLVSHLLLLHAI</sequence>
<protein>
    <recommendedName>
        <fullName evidence="8">Leucine-rich repeat-containing N-terminal plant-type domain-containing protein</fullName>
    </recommendedName>
</protein>
<keyword evidence="4" id="KW-0472">Membrane</keyword>
<comment type="subcellular location">
    <subcellularLocation>
        <location evidence="1">Membrane</location>
        <topology evidence="1">Single-pass membrane protein</topology>
    </subcellularLocation>
</comment>
<dbReference type="GeneID" id="112275654"/>
<keyword evidence="3" id="KW-0677">Repeat</keyword>
<evidence type="ECO:0000313" key="6">
    <source>
        <dbReference type="EnsemblPlants" id="PAC:32950884.CDS.1"/>
    </source>
</evidence>
<dbReference type="AlphaFoldDB" id="A0A2K1IJZ3"/>
<dbReference type="InterPro" id="IPR001611">
    <property type="entry name" value="Leu-rich_rpt"/>
</dbReference>
<keyword evidence="2" id="KW-0433">Leucine-rich repeat</keyword>
<keyword evidence="7" id="KW-1185">Reference proteome</keyword>
<dbReference type="PaxDb" id="3218-PP1S49_183V6.1"/>
<evidence type="ECO:0000313" key="7">
    <source>
        <dbReference type="Proteomes" id="UP000006727"/>
    </source>
</evidence>
<evidence type="ECO:0000256" key="4">
    <source>
        <dbReference type="ARBA" id="ARBA00023136"/>
    </source>
</evidence>
<dbReference type="FunFam" id="3.80.10.10:FF:000095">
    <property type="entry name" value="LRR receptor-like serine/threonine-protein kinase GSO1"/>
    <property type="match status" value="1"/>
</dbReference>
<proteinExistence type="predicted"/>
<dbReference type="PANTHER" id="PTHR48009:SF4">
    <property type="entry name" value="LEUCINE-RICH REPEAT (LRR) FAMILY PROTEIN"/>
    <property type="match status" value="1"/>
</dbReference>
<organism evidence="5">
    <name type="scientific">Physcomitrium patens</name>
    <name type="common">Spreading-leaved earth moss</name>
    <name type="synonym">Physcomitrella patens</name>
    <dbReference type="NCBI Taxonomy" id="3218"/>
    <lineage>
        <taxon>Eukaryota</taxon>
        <taxon>Viridiplantae</taxon>
        <taxon>Streptophyta</taxon>
        <taxon>Embryophyta</taxon>
        <taxon>Bryophyta</taxon>
        <taxon>Bryophytina</taxon>
        <taxon>Bryopsida</taxon>
        <taxon>Funariidae</taxon>
        <taxon>Funariales</taxon>
        <taxon>Funariaceae</taxon>
        <taxon>Physcomitrium</taxon>
    </lineage>
</organism>
<dbReference type="Pfam" id="PF13855">
    <property type="entry name" value="LRR_8"/>
    <property type="match status" value="1"/>
</dbReference>
<accession>A0A2K1IJZ3</accession>
<dbReference type="EnsemblPlants" id="Pp3c23_19100V3.1">
    <property type="protein sequence ID" value="PAC:32950884.CDS.1"/>
    <property type="gene ID" value="Pp3c23_19100"/>
</dbReference>
<dbReference type="SUPFAM" id="SSF52058">
    <property type="entry name" value="L domain-like"/>
    <property type="match status" value="1"/>
</dbReference>
<name>A0A2K1IJZ3_PHYPA</name>
<dbReference type="STRING" id="3218.A0A2K1IJZ3"/>
<gene>
    <name evidence="6" type="primary">LOC112275654</name>
    <name evidence="5" type="ORF">PHYPA_028294</name>
</gene>
<dbReference type="InterPro" id="IPR053213">
    <property type="entry name" value="RLP29"/>
</dbReference>
<dbReference type="OrthoDB" id="676979at2759"/>
<dbReference type="EnsemblPlants" id="Pp3c23_19100V3.2">
    <property type="protein sequence ID" value="PAC:32950885.CDS.1"/>
    <property type="gene ID" value="Pp3c23_19100"/>
</dbReference>
<dbReference type="GO" id="GO:0016020">
    <property type="term" value="C:membrane"/>
    <property type="evidence" value="ECO:0007669"/>
    <property type="project" value="UniProtKB-SubCell"/>
</dbReference>
<evidence type="ECO:0000313" key="5">
    <source>
        <dbReference type="EMBL" id="PNR29600.1"/>
    </source>
</evidence>
<reference evidence="6" key="3">
    <citation type="submission" date="2020-12" db="UniProtKB">
        <authorList>
            <consortium name="EnsemblPlants"/>
        </authorList>
    </citation>
    <scope>IDENTIFICATION</scope>
</reference>
<dbReference type="InterPro" id="IPR032675">
    <property type="entry name" value="LRR_dom_sf"/>
</dbReference>